<dbReference type="InterPro" id="IPR051010">
    <property type="entry name" value="BCAA_transport"/>
</dbReference>
<dbReference type="OrthoDB" id="9768386at2"/>
<dbReference type="Gene3D" id="3.40.50.2300">
    <property type="match status" value="2"/>
</dbReference>
<dbReference type="EMBL" id="AP014633">
    <property type="protein sequence ID" value="BAP57071.1"/>
    <property type="molecule type" value="Genomic_DNA"/>
</dbReference>
<dbReference type="CDD" id="cd06344">
    <property type="entry name" value="PBP1_ABC_HAAT-like"/>
    <property type="match status" value="1"/>
</dbReference>
<dbReference type="Proteomes" id="UP000031623">
    <property type="component" value="Chromosome"/>
</dbReference>
<dbReference type="SUPFAM" id="SSF53822">
    <property type="entry name" value="Periplasmic binding protein-like I"/>
    <property type="match status" value="1"/>
</dbReference>
<proteinExistence type="inferred from homology"/>
<evidence type="ECO:0000313" key="4">
    <source>
        <dbReference type="EMBL" id="BAP57071.1"/>
    </source>
</evidence>
<protein>
    <submittedName>
        <fullName evidence="4">Extracellular ligand-binding receptor</fullName>
    </submittedName>
</protein>
<organism evidence="4 5">
    <name type="scientific">Thioploca ingrica</name>
    <dbReference type="NCBI Taxonomy" id="40754"/>
    <lineage>
        <taxon>Bacteria</taxon>
        <taxon>Pseudomonadati</taxon>
        <taxon>Pseudomonadota</taxon>
        <taxon>Gammaproteobacteria</taxon>
        <taxon>Thiotrichales</taxon>
        <taxon>Thiotrichaceae</taxon>
        <taxon>Thioploca</taxon>
    </lineage>
</organism>
<dbReference type="InterPro" id="IPR028081">
    <property type="entry name" value="Leu-bd"/>
</dbReference>
<evidence type="ECO:0000259" key="3">
    <source>
        <dbReference type="Pfam" id="PF13458"/>
    </source>
</evidence>
<dbReference type="KEGG" id="tig:THII_2774"/>
<evidence type="ECO:0000256" key="2">
    <source>
        <dbReference type="ARBA" id="ARBA00022729"/>
    </source>
</evidence>
<evidence type="ECO:0000313" key="5">
    <source>
        <dbReference type="Proteomes" id="UP000031623"/>
    </source>
</evidence>
<keyword evidence="5" id="KW-1185">Reference proteome</keyword>
<dbReference type="PANTHER" id="PTHR30483:SF6">
    <property type="entry name" value="PERIPLASMIC BINDING PROTEIN OF ABC TRANSPORTER FOR NATURAL AMINO ACIDS"/>
    <property type="match status" value="1"/>
</dbReference>
<reference evidence="4 5" key="1">
    <citation type="journal article" date="2014" name="ISME J.">
        <title>Ecophysiology of Thioploca ingrica as revealed by the complete genome sequence supplemented with proteomic evidence.</title>
        <authorList>
            <person name="Kojima H."/>
            <person name="Ogura Y."/>
            <person name="Yamamoto N."/>
            <person name="Togashi T."/>
            <person name="Mori H."/>
            <person name="Watanabe T."/>
            <person name="Nemoto F."/>
            <person name="Kurokawa K."/>
            <person name="Hayashi T."/>
            <person name="Fukui M."/>
        </authorList>
    </citation>
    <scope>NUCLEOTIDE SEQUENCE [LARGE SCALE GENOMIC DNA]</scope>
</reference>
<feature type="domain" description="Leucine-binding protein" evidence="3">
    <location>
        <begin position="168"/>
        <end position="454"/>
    </location>
</feature>
<evidence type="ECO:0000256" key="1">
    <source>
        <dbReference type="ARBA" id="ARBA00010062"/>
    </source>
</evidence>
<comment type="similarity">
    <text evidence="1">Belongs to the leucine-binding protein family.</text>
</comment>
<keyword evidence="4" id="KW-0675">Receptor</keyword>
<gene>
    <name evidence="4" type="ORF">THII_2774</name>
</gene>
<name>A0A090BVL6_9GAMM</name>
<dbReference type="STRING" id="40754.THII_2774"/>
<sequence>MTTCVYSGLLWIVVGLLLLSACSSSPEEHTRERTNLAKIEDALAECRLLVLQDQFKQNSEDCKAFLNKDKECVSFPEQKEGCIQLIGASNYNARKMDCQKLRHQEGNCAKLVETEISSWFTEIPSWFYNAAKLVGLDWKKKSWIERIRAFVSEIHLGVIWSGYDRDISFLNGLKLAVEEINDQDGVLGRKLAIHIETSSMDLDKSREIAKRMRDNEKIRAVIGRQTSSLTIPFSYAYEKSNIVYLAVSATNNNVIRHGMRFIFRQLPNNDDFAKALVNFCVLKNYQNLSLLYSRDSYSEELSYAFRDYAIEHNLKIVFEKSFFQEQENFMDIAANMKELKLDAIFLATQSSTAVRVVEDLRGMGITAPLIGSDALDSDTFAQAVGEEGNGLVVPSIYNPFSKHPENIRFVKAYKNRYGHPPDTWAAQGYDAVRLLAYTMSKEVHSTIPVNITMGLRYMRPQIGATGMYAYENSGELVEKPIYFKELQHEEFILFKNTKQEEEQIQQTQQIEIVDDRIILRPEKPSESMEAISAF</sequence>
<dbReference type="AlphaFoldDB" id="A0A090BVL6"/>
<accession>A0A090BVL6</accession>
<dbReference type="PANTHER" id="PTHR30483">
    <property type="entry name" value="LEUCINE-SPECIFIC-BINDING PROTEIN"/>
    <property type="match status" value="1"/>
</dbReference>
<dbReference type="HOGENOM" id="CLU_509895_0_0_6"/>
<keyword evidence="2" id="KW-0732">Signal</keyword>
<dbReference type="Pfam" id="PF13458">
    <property type="entry name" value="Peripla_BP_6"/>
    <property type="match status" value="1"/>
</dbReference>
<dbReference type="InterPro" id="IPR028082">
    <property type="entry name" value="Peripla_BP_I"/>
</dbReference>